<proteinExistence type="predicted"/>
<keyword evidence="1" id="KW-0732">Signal</keyword>
<name>A0A1H3QJ26_9ACTN</name>
<feature type="signal peptide" evidence="1">
    <location>
        <begin position="1"/>
        <end position="27"/>
    </location>
</feature>
<organism evidence="2 3">
    <name type="scientific">Asanoa ishikariensis</name>
    <dbReference type="NCBI Taxonomy" id="137265"/>
    <lineage>
        <taxon>Bacteria</taxon>
        <taxon>Bacillati</taxon>
        <taxon>Actinomycetota</taxon>
        <taxon>Actinomycetes</taxon>
        <taxon>Micromonosporales</taxon>
        <taxon>Micromonosporaceae</taxon>
        <taxon>Asanoa</taxon>
    </lineage>
</organism>
<dbReference type="OrthoDB" id="4171178at2"/>
<reference evidence="3" key="1">
    <citation type="submission" date="2016-10" db="EMBL/GenBank/DDBJ databases">
        <authorList>
            <person name="Varghese N."/>
            <person name="Submissions S."/>
        </authorList>
    </citation>
    <scope>NUCLEOTIDE SEQUENCE [LARGE SCALE GENOMIC DNA]</scope>
    <source>
        <strain evidence="3">DSM 44718</strain>
    </source>
</reference>
<gene>
    <name evidence="2" type="ORF">SAMN05421684_2916</name>
</gene>
<dbReference type="AlphaFoldDB" id="A0A1H3QJ26"/>
<feature type="chain" id="PRO_5011581471" description="Ribosomally synthesized peptide with SipW-like signal peptide" evidence="1">
    <location>
        <begin position="28"/>
        <end position="177"/>
    </location>
</feature>
<accession>A0A1H3QJ26</accession>
<keyword evidence="3" id="KW-1185">Reference proteome</keyword>
<evidence type="ECO:0000256" key="1">
    <source>
        <dbReference type="SAM" id="SignalP"/>
    </source>
</evidence>
<evidence type="ECO:0008006" key="4">
    <source>
        <dbReference type="Google" id="ProtNLM"/>
    </source>
</evidence>
<dbReference type="EMBL" id="FNQB01000002">
    <property type="protein sequence ID" value="SDZ13416.1"/>
    <property type="molecule type" value="Genomic_DNA"/>
</dbReference>
<dbReference type="Proteomes" id="UP000199632">
    <property type="component" value="Unassembled WGS sequence"/>
</dbReference>
<evidence type="ECO:0000313" key="3">
    <source>
        <dbReference type="Proteomes" id="UP000199632"/>
    </source>
</evidence>
<evidence type="ECO:0000313" key="2">
    <source>
        <dbReference type="EMBL" id="SDZ13416.1"/>
    </source>
</evidence>
<protein>
    <recommendedName>
        <fullName evidence="4">Ribosomally synthesized peptide with SipW-like signal peptide</fullName>
    </recommendedName>
</protein>
<dbReference type="RefSeq" id="WP_090791605.1">
    <property type="nucleotide sequence ID" value="NZ_BOND01000009.1"/>
</dbReference>
<sequence length="177" mass="18328">MQKRSKRILAAALAVAGVIAASGIAYAAFYYAPQATAQGAAAKFGEITVTAEWSTTAPLLPGNAADVKLTIASPTNNNVQARISSITAVNIPYTDIEGPLAADKPDCATWLIERVLGNPGIVLPPNSVVVVTIDDAITLHGDATVKCQGMTFPTKWNVQLDATNDPANTSHGASITI</sequence>